<reference evidence="2 3" key="1">
    <citation type="journal article" date="2014" name="Genome Biol. Evol.">
        <title>Genome degeneration and adaptation in a nascent stage of symbiosis.</title>
        <authorList>
            <person name="Oakeson K.F."/>
            <person name="Gil R."/>
            <person name="Clayton A.L."/>
            <person name="Dunn D.M."/>
            <person name="von Niederhausern A.C."/>
            <person name="Hamil C."/>
            <person name="Aoyagi A."/>
            <person name="Duval B."/>
            <person name="Baca A."/>
            <person name="Silva F.J."/>
            <person name="Vallier A."/>
            <person name="Jackson D.G."/>
            <person name="Latorre A."/>
            <person name="Weiss R.B."/>
            <person name="Heddi A."/>
            <person name="Moya A."/>
            <person name="Dale C."/>
        </authorList>
    </citation>
    <scope>NUCLEOTIDE SEQUENCE [LARGE SCALE GENOMIC DNA]</scope>
    <source>
        <strain evidence="2 3">HS1</strain>
        <plasmid evidence="3">Plasmid pHS1</plasmid>
    </source>
</reference>
<sequence>MWRIKVKQRLRLLYHNERGSYAVCCALLSTLMVTLTAFGLDGAHFLNQKARLSDALEQAALALTAEDSPEKRGNVERHRQLATEYVRAYMPQLKGMPSIEVSVKPSGSDRANADYVEYHVQAQTVHHAWIASDLYQTFPASVGVADNAVAQKKFTSNQRKDIVFVLDVSSSMNDFWCEDENNKVRALDFEKGGMSEDVIEQNTGCIKKINRLKRDAMREFHNIHRLDKNSRIAIVPFDAGVLYQEKCYMPLVMNTGYHPIQMFYLSDKARSLQNIPESLVNKYQLSTYADAHRTLSLYQLVDIKNSLEYKNKLLFTKSGINSAGQLPFYQEEAGRMMRVAGVEHYNHLSHLLLMGFHRPFKDKHGDIFQDSLVNDHYLPKLFRNLCLGGSPNNEALLLTNNITQLEHKIKGIGGGGNTVVLSGILFASRLLSEEDDKHTVKKIIFISDTEDNHIDFTNDFIRQGLCRDVRWQLSVIPISHTPKIKWNACLLSPETRTKTVDGMDIPIPAVTKPSEFATSLKEAVHGSEKIGHNIVKD</sequence>
<evidence type="ECO:0000256" key="1">
    <source>
        <dbReference type="SAM" id="Phobius"/>
    </source>
</evidence>
<keyword evidence="3" id="KW-1185">Reference proteome</keyword>
<name>W0I3V5_9GAMM</name>
<dbReference type="RefSeq" id="WP_025424230.1">
    <property type="nucleotide sequence ID" value="NZ_CP006570.1"/>
</dbReference>
<dbReference type="OrthoDB" id="6554800at2"/>
<organism evidence="2 3">
    <name type="scientific">Sodalis praecaptivus</name>
    <dbReference type="NCBI Taxonomy" id="1239307"/>
    <lineage>
        <taxon>Bacteria</taxon>
        <taxon>Pseudomonadati</taxon>
        <taxon>Pseudomonadota</taxon>
        <taxon>Gammaproteobacteria</taxon>
        <taxon>Enterobacterales</taxon>
        <taxon>Bruguierivoracaceae</taxon>
        <taxon>Sodalis</taxon>
    </lineage>
</organism>
<keyword evidence="2" id="KW-0614">Plasmid</keyword>
<dbReference type="EMBL" id="CP006570">
    <property type="protein sequence ID" value="AHF79103.1"/>
    <property type="molecule type" value="Genomic_DNA"/>
</dbReference>
<dbReference type="HOGENOM" id="CLU_507043_0_0_6"/>
<keyword evidence="1" id="KW-0472">Membrane</keyword>
<evidence type="ECO:0000313" key="2">
    <source>
        <dbReference type="EMBL" id="AHF79103.1"/>
    </source>
</evidence>
<accession>W0I3V5</accession>
<feature type="transmembrane region" description="Helical" evidence="1">
    <location>
        <begin position="21"/>
        <end position="40"/>
    </location>
</feature>
<dbReference type="Proteomes" id="UP000019028">
    <property type="component" value="Plasmid pHS1"/>
</dbReference>
<dbReference type="InterPro" id="IPR036465">
    <property type="entry name" value="vWFA_dom_sf"/>
</dbReference>
<gene>
    <name evidence="2" type="primary">tadG</name>
    <name evidence="2" type="ORF">Sant_P0056</name>
</gene>
<evidence type="ECO:0000313" key="3">
    <source>
        <dbReference type="Proteomes" id="UP000019028"/>
    </source>
</evidence>
<keyword evidence="1" id="KW-0812">Transmembrane</keyword>
<dbReference type="AlphaFoldDB" id="W0I3V5"/>
<dbReference type="KEGG" id="sod:Sant_P0056"/>
<geneLocation type="plasmid" evidence="2 3">
    <name>pHS1</name>
</geneLocation>
<dbReference type="Gene3D" id="3.40.50.410">
    <property type="entry name" value="von Willebrand factor, type A domain"/>
    <property type="match status" value="1"/>
</dbReference>
<keyword evidence="1" id="KW-1133">Transmembrane helix</keyword>
<protein>
    <submittedName>
        <fullName evidence="2">Flp pilus assembly protein</fullName>
    </submittedName>
</protein>
<dbReference type="PATRIC" id="fig|1239307.3.peg.4580"/>
<dbReference type="SUPFAM" id="SSF53300">
    <property type="entry name" value="vWA-like"/>
    <property type="match status" value="1"/>
</dbReference>
<proteinExistence type="predicted"/>